<dbReference type="AlphaFoldDB" id="A0AAN9K8K5"/>
<proteinExistence type="predicted"/>
<name>A0AAN9K8K5_CANGL</name>
<protein>
    <submittedName>
        <fullName evidence="1">Uncharacterized protein</fullName>
    </submittedName>
</protein>
<sequence length="70" mass="7896">MLSSQCIRNVRESNEGFSKLPHRKPLPNSTVSAPSQNLLLQSAAEVKDAKRVLRLHWFLLSFCSKGRFGI</sequence>
<keyword evidence="2" id="KW-1185">Reference proteome</keyword>
<dbReference type="EMBL" id="JAYMYQ010000009">
    <property type="protein sequence ID" value="KAK7312224.1"/>
    <property type="molecule type" value="Genomic_DNA"/>
</dbReference>
<accession>A0AAN9K8K5</accession>
<dbReference type="Proteomes" id="UP001367508">
    <property type="component" value="Unassembled WGS sequence"/>
</dbReference>
<organism evidence="1 2">
    <name type="scientific">Canavalia gladiata</name>
    <name type="common">Sword bean</name>
    <name type="synonym">Dolichos gladiatus</name>
    <dbReference type="NCBI Taxonomy" id="3824"/>
    <lineage>
        <taxon>Eukaryota</taxon>
        <taxon>Viridiplantae</taxon>
        <taxon>Streptophyta</taxon>
        <taxon>Embryophyta</taxon>
        <taxon>Tracheophyta</taxon>
        <taxon>Spermatophyta</taxon>
        <taxon>Magnoliopsida</taxon>
        <taxon>eudicotyledons</taxon>
        <taxon>Gunneridae</taxon>
        <taxon>Pentapetalae</taxon>
        <taxon>rosids</taxon>
        <taxon>fabids</taxon>
        <taxon>Fabales</taxon>
        <taxon>Fabaceae</taxon>
        <taxon>Papilionoideae</taxon>
        <taxon>50 kb inversion clade</taxon>
        <taxon>NPAAA clade</taxon>
        <taxon>indigoferoid/millettioid clade</taxon>
        <taxon>Phaseoleae</taxon>
        <taxon>Canavalia</taxon>
    </lineage>
</organism>
<evidence type="ECO:0000313" key="2">
    <source>
        <dbReference type="Proteomes" id="UP001367508"/>
    </source>
</evidence>
<gene>
    <name evidence="1" type="ORF">VNO77_35938</name>
</gene>
<reference evidence="1 2" key="1">
    <citation type="submission" date="2024-01" db="EMBL/GenBank/DDBJ databases">
        <title>The genomes of 5 underutilized Papilionoideae crops provide insights into root nodulation and disease resistanc.</title>
        <authorList>
            <person name="Jiang F."/>
        </authorList>
    </citation>
    <scope>NUCLEOTIDE SEQUENCE [LARGE SCALE GENOMIC DNA]</scope>
    <source>
        <strain evidence="1">LVBAO_FW01</strain>
        <tissue evidence="1">Leaves</tissue>
    </source>
</reference>
<comment type="caution">
    <text evidence="1">The sequence shown here is derived from an EMBL/GenBank/DDBJ whole genome shotgun (WGS) entry which is preliminary data.</text>
</comment>
<evidence type="ECO:0000313" key="1">
    <source>
        <dbReference type="EMBL" id="KAK7312224.1"/>
    </source>
</evidence>